<dbReference type="SUPFAM" id="SSF53850">
    <property type="entry name" value="Periplasmic binding protein-like II"/>
    <property type="match status" value="1"/>
</dbReference>
<evidence type="ECO:0000313" key="3">
    <source>
        <dbReference type="EMBL" id="KLU24628.1"/>
    </source>
</evidence>
<dbReference type="PANTHER" id="PTHR30222:SF2">
    <property type="entry name" value="ABC TRANSPORTER SUBSTRATE-BINDING PROTEIN"/>
    <property type="match status" value="1"/>
</dbReference>
<accession>A0A0J1FXG9</accession>
<dbReference type="Gene3D" id="3.40.190.10">
    <property type="entry name" value="Periplasmic binding protein-like II"/>
    <property type="match status" value="2"/>
</dbReference>
<dbReference type="OrthoDB" id="8874923at2"/>
<dbReference type="Proteomes" id="UP000035963">
    <property type="component" value="Unassembled WGS sequence"/>
</dbReference>
<sequence length="354" mass="38194">MKATIIRTGLTGIAGLALAAASLFSVTAHAADTISVVTFGGAYEAAAKKAWFEPFTAATGIGFSTESYDGGLAKLSAMEQAKNPTWDLIDLESNDAITGCDEGLLSKIDKKSLGNTSAFIPGSIMDCAVAAMVWSTVYAYDTTKLKTAPTTINDFFDLKKYPGKRGLRKSPKVTLEWALLADGVKPADVYKVLGTPAGVDRAFKKLDTIKSSIVWWEAGAQPPQLLSDGAVVMTQAYNGRIDNAVHTDHKPFASVWDGQVYDFEWWGIPMGAKNADAAAKFIAASSTAKSYAELTKYIAYAPPRKDSIPLIAKERLNDLPTAPANFKRAVQINASFWADNADQINKRFQVWLTQ</sequence>
<dbReference type="CDD" id="cd13589">
    <property type="entry name" value="PBP2_polyamine_RpCGA009"/>
    <property type="match status" value="1"/>
</dbReference>
<reference evidence="3 4" key="1">
    <citation type="journal article" date="2015" name="Genome Announc.">
        <title>Draft Genome Sequence of Burkholderia sp. Strain PML1(12), an Ectomycorrhizosphere-Inhabiting Bacterium with Effective Mineral-Weathering Ability.</title>
        <authorList>
            <person name="Uroz S."/>
            <person name="Oger P."/>
        </authorList>
    </citation>
    <scope>NUCLEOTIDE SEQUENCE [LARGE SCALE GENOMIC DNA]</scope>
    <source>
        <strain evidence="4">PML1(12)</strain>
    </source>
</reference>
<dbReference type="Pfam" id="PF13416">
    <property type="entry name" value="SBP_bac_8"/>
    <property type="match status" value="1"/>
</dbReference>
<dbReference type="RefSeq" id="WP_047848237.1">
    <property type="nucleotide sequence ID" value="NZ_AEJF01000121.1"/>
</dbReference>
<dbReference type="AlphaFoldDB" id="A0A0J1FXG9"/>
<protein>
    <submittedName>
        <fullName evidence="3">Spermidine/putrescine ABC transporter substrate-binding protein</fullName>
    </submittedName>
</protein>
<keyword evidence="1 2" id="KW-0732">Signal</keyword>
<dbReference type="EMBL" id="AEJF01000121">
    <property type="protein sequence ID" value="KLU24628.1"/>
    <property type="molecule type" value="Genomic_DNA"/>
</dbReference>
<dbReference type="PATRIC" id="fig|908627.4.peg.4259"/>
<proteinExistence type="predicted"/>
<organism evidence="3 4">
    <name type="scientific">Caballeronia mineralivorans PML1(12)</name>
    <dbReference type="NCBI Taxonomy" id="908627"/>
    <lineage>
        <taxon>Bacteria</taxon>
        <taxon>Pseudomonadati</taxon>
        <taxon>Pseudomonadota</taxon>
        <taxon>Betaproteobacteria</taxon>
        <taxon>Burkholderiales</taxon>
        <taxon>Burkholderiaceae</taxon>
        <taxon>Caballeronia</taxon>
    </lineage>
</organism>
<evidence type="ECO:0000256" key="1">
    <source>
        <dbReference type="ARBA" id="ARBA00022729"/>
    </source>
</evidence>
<name>A0A0J1FXG9_9BURK</name>
<feature type="chain" id="PRO_5005251511" evidence="2">
    <location>
        <begin position="31"/>
        <end position="354"/>
    </location>
</feature>
<evidence type="ECO:0000313" key="4">
    <source>
        <dbReference type="Proteomes" id="UP000035963"/>
    </source>
</evidence>
<feature type="signal peptide" evidence="2">
    <location>
        <begin position="1"/>
        <end position="30"/>
    </location>
</feature>
<dbReference type="InterPro" id="IPR006059">
    <property type="entry name" value="SBP"/>
</dbReference>
<evidence type="ECO:0000256" key="2">
    <source>
        <dbReference type="SAM" id="SignalP"/>
    </source>
</evidence>
<dbReference type="PANTHER" id="PTHR30222">
    <property type="entry name" value="SPERMIDINE/PUTRESCINE-BINDING PERIPLASMIC PROTEIN"/>
    <property type="match status" value="1"/>
</dbReference>
<keyword evidence="4" id="KW-1185">Reference proteome</keyword>
<gene>
    <name evidence="3" type="ORF">EOS_19045</name>
</gene>
<comment type="caution">
    <text evidence="3">The sequence shown here is derived from an EMBL/GenBank/DDBJ whole genome shotgun (WGS) entry which is preliminary data.</text>
</comment>